<name>A0ABR0CY24_9LAMI</name>
<dbReference type="EMBL" id="JAYDYQ010002685">
    <property type="protein sequence ID" value="KAK4481431.1"/>
    <property type="molecule type" value="Genomic_DNA"/>
</dbReference>
<protein>
    <submittedName>
        <fullName evidence="1">Uncharacterized protein</fullName>
    </submittedName>
</protein>
<reference evidence="1 2" key="1">
    <citation type="journal article" date="2023" name="bioRxiv">
        <title>Genome report: Whole genome sequence and annotation of Penstemon davidsonii.</title>
        <authorList>
            <person name="Ostevik K.L."/>
            <person name="Alabady M."/>
            <person name="Zhang M."/>
            <person name="Rausher M.D."/>
        </authorList>
    </citation>
    <scope>NUCLEOTIDE SEQUENCE [LARGE SCALE GENOMIC DNA]</scope>
    <source>
        <strain evidence="1">DNT005</strain>
        <tissue evidence="1">Whole leaf</tissue>
    </source>
</reference>
<sequence>MELQQLKTRESEKRVLLDLDYDIEDLKFESIEQVKKVETTTSSGVDHEFQKKKYVTFANPPSVAQVKLPPPPAYSEAAVLQRHPSLRKKKKKPLIPLIGGIFSKFKRGSNSEVALA</sequence>
<dbReference type="Proteomes" id="UP001291926">
    <property type="component" value="Unassembled WGS sequence"/>
</dbReference>
<gene>
    <name evidence="1" type="ORF">RD792_012322</name>
</gene>
<evidence type="ECO:0000313" key="2">
    <source>
        <dbReference type="Proteomes" id="UP001291926"/>
    </source>
</evidence>
<accession>A0ABR0CY24</accession>
<organism evidence="1 2">
    <name type="scientific">Penstemon davidsonii</name>
    <dbReference type="NCBI Taxonomy" id="160366"/>
    <lineage>
        <taxon>Eukaryota</taxon>
        <taxon>Viridiplantae</taxon>
        <taxon>Streptophyta</taxon>
        <taxon>Embryophyta</taxon>
        <taxon>Tracheophyta</taxon>
        <taxon>Spermatophyta</taxon>
        <taxon>Magnoliopsida</taxon>
        <taxon>eudicotyledons</taxon>
        <taxon>Gunneridae</taxon>
        <taxon>Pentapetalae</taxon>
        <taxon>asterids</taxon>
        <taxon>lamiids</taxon>
        <taxon>Lamiales</taxon>
        <taxon>Plantaginaceae</taxon>
        <taxon>Cheloneae</taxon>
        <taxon>Penstemon</taxon>
    </lineage>
</organism>
<proteinExistence type="predicted"/>
<comment type="caution">
    <text evidence="1">The sequence shown here is derived from an EMBL/GenBank/DDBJ whole genome shotgun (WGS) entry which is preliminary data.</text>
</comment>
<keyword evidence="2" id="KW-1185">Reference proteome</keyword>
<evidence type="ECO:0000313" key="1">
    <source>
        <dbReference type="EMBL" id="KAK4481431.1"/>
    </source>
</evidence>